<dbReference type="PANTHER" id="PTHR12910:SF2">
    <property type="entry name" value="NADH DEHYDROGENASE [UBIQUINONE] 1 ALPHA SUBCOMPLEX SUBUNIT 12"/>
    <property type="match status" value="1"/>
</dbReference>
<name>A4VDQ6_TETTS</name>
<dbReference type="GO" id="GO:0005743">
    <property type="term" value="C:mitochondrial inner membrane"/>
    <property type="evidence" value="ECO:0007669"/>
    <property type="project" value="UniProtKB-SubCell"/>
</dbReference>
<keyword evidence="4" id="KW-1185">Reference proteome</keyword>
<reference evidence="5" key="2">
    <citation type="journal article" date="2022" name="Science">
        <title>Structures of &lt;i&gt;Tetrahymena&lt;/i&gt;'s respiratory chain reveal the diversity of eukaryotic core metabolism.</title>
        <authorList>
            <person name="Zhou L."/>
            <person name="Maldonado M."/>
            <person name="Padavannil A."/>
            <person name="Guo F."/>
            <person name="Letts J.A."/>
        </authorList>
    </citation>
    <scope>STRUCTURE BY ELECTRON MICROSCOPY (2.60 ANGSTROMS)</scope>
</reference>
<evidence type="ECO:0007829" key="5">
    <source>
        <dbReference type="PDB" id="7TGH"/>
    </source>
</evidence>
<evidence type="ECO:0007829" key="7">
    <source>
        <dbReference type="PDB" id="8BQS"/>
    </source>
</evidence>
<dbReference type="GeneID" id="7823175"/>
<dbReference type="OrthoDB" id="274641at2759"/>
<dbReference type="InterPro" id="IPR007763">
    <property type="entry name" value="NDUFA12"/>
</dbReference>
<reference evidence="6 7" key="4">
    <citation type="journal article" date="2023" name="Nature">
        <title>Structural basis of mitochondrial membrane bending by the I-II-III&lt;sub&gt;2&lt;/sub&gt;-IV&lt;sub&gt;2&lt;/sub&gt; supercomplex.</title>
        <authorList>
            <person name="Muhleip A."/>
            <person name="Flygaard R.K."/>
            <person name="Baradaran R."/>
            <person name="Haapanen O."/>
            <person name="Gruhl T."/>
            <person name="Tobiasson V."/>
            <person name="Marechal A."/>
            <person name="Sharma V."/>
            <person name="Amunts A."/>
        </authorList>
    </citation>
    <scope>STRUCTURE BY ELECTRON MICROSCOPY (2.80 ANGSTROMS)</scope>
</reference>
<dbReference type="EMDB" id="EMD-25882"/>
<dbReference type="EMDB" id="EMD-34403"/>
<keyword evidence="5 6" id="KW-0002">3D-structure</keyword>
<dbReference type="EMDB" id="EMD-15865"/>
<gene>
    <name evidence="3" type="ORF">TTHERM_00194499</name>
</gene>
<reference evidence="4" key="1">
    <citation type="journal article" date="2006" name="PLoS Biol.">
        <title>Macronuclear genome sequence of the ciliate Tetrahymena thermophila, a model eukaryote.</title>
        <authorList>
            <person name="Eisen J.A."/>
            <person name="Coyne R.S."/>
            <person name="Wu M."/>
            <person name="Wu D."/>
            <person name="Thiagarajan M."/>
            <person name="Wortman J.R."/>
            <person name="Badger J.H."/>
            <person name="Ren Q."/>
            <person name="Amedeo P."/>
            <person name="Jones K.M."/>
            <person name="Tallon L.J."/>
            <person name="Delcher A.L."/>
            <person name="Salzberg S.L."/>
            <person name="Silva J.C."/>
            <person name="Haas B.J."/>
            <person name="Majoros W.H."/>
            <person name="Farzad M."/>
            <person name="Carlton J.M."/>
            <person name="Smith R.K. Jr."/>
            <person name="Garg J."/>
            <person name="Pearlman R.E."/>
            <person name="Karrer K.M."/>
            <person name="Sun L."/>
            <person name="Manning G."/>
            <person name="Elde N.C."/>
            <person name="Turkewitz A.P."/>
            <person name="Asai D.J."/>
            <person name="Wilkes D.E."/>
            <person name="Wang Y."/>
            <person name="Cai H."/>
            <person name="Collins K."/>
            <person name="Stewart B.A."/>
            <person name="Lee S.R."/>
            <person name="Wilamowska K."/>
            <person name="Weinberg Z."/>
            <person name="Ruzzo W.L."/>
            <person name="Wloga D."/>
            <person name="Gaertig J."/>
            <person name="Frankel J."/>
            <person name="Tsao C.-C."/>
            <person name="Gorovsky M.A."/>
            <person name="Keeling P.J."/>
            <person name="Waller R.F."/>
            <person name="Patron N.J."/>
            <person name="Cherry J.M."/>
            <person name="Stover N.A."/>
            <person name="Krieger C.J."/>
            <person name="del Toro C."/>
            <person name="Ryder H.F."/>
            <person name="Williamson S.C."/>
            <person name="Barbeau R.A."/>
            <person name="Hamilton E.P."/>
            <person name="Orias E."/>
        </authorList>
    </citation>
    <scope>NUCLEOTIDE SEQUENCE [LARGE SCALE GENOMIC DNA]</scope>
    <source>
        <strain evidence="4">SB210</strain>
    </source>
</reference>
<comment type="function">
    <text evidence="2">Accessory subunit of the mitochondrial membrane respiratory chain NADH dehydrogenase (Complex I), that is believed not to be involved in catalysis. Complex I functions in the transfer of electrons from NADH to the respiratory chain. The immediate electron acceptor for the enzyme is believed to be ubiquinone.</text>
</comment>
<reference evidence="8 9" key="3">
    <citation type="journal article" date="2023" name="Nat. Commun.">
        <title>Structures of Tetrahymena thermophila respiratory megacomplexes on the tubular mitochondrial cristae.</title>
        <authorList>
            <person name="Han F."/>
            <person name="Hu Y."/>
            <person name="Wu M."/>
            <person name="He Z."/>
            <person name="Tian H."/>
            <person name="Zhou L."/>
        </authorList>
    </citation>
    <scope>STRUCTURE BY ELECTRON MICROSCOPY (2.96 ANGSTROMS)</scope>
</reference>
<dbReference type="PDB" id="8GYM">
    <property type="method" value="EM"/>
    <property type="resolution" value="2.96 A"/>
    <property type="chains" value="AL/al=1-194"/>
</dbReference>
<dbReference type="GO" id="GO:0045271">
    <property type="term" value="C:respiratory chain complex I"/>
    <property type="evidence" value="ECO:0007669"/>
    <property type="project" value="InterPro"/>
</dbReference>
<evidence type="ECO:0007829" key="8">
    <source>
        <dbReference type="PDB" id="8GYM"/>
    </source>
</evidence>
<dbReference type="HOGENOM" id="CLU_1417664_0_0_1"/>
<dbReference type="PDB" id="8B6F">
    <property type="method" value="EM"/>
    <property type="resolution" value="2.80 A"/>
    <property type="chains" value="AP=1-194"/>
</dbReference>
<dbReference type="PDB" id="8BQS">
    <property type="method" value="EM"/>
    <property type="resolution" value="2.90 A"/>
    <property type="chains" value="AP=1-194"/>
</dbReference>
<keyword evidence="2" id="KW-0999">Mitochondrion inner membrane</keyword>
<dbReference type="OMA" id="FIKYHRN"/>
<dbReference type="EMDB" id="EMD-16184"/>
<dbReference type="InParanoid" id="A4VDQ6"/>
<dbReference type="PDB" id="7TGH">
    <property type="method" value="EM"/>
    <property type="resolution" value="2.60 A"/>
    <property type="chains" value="AL=1-194"/>
</dbReference>
<evidence type="ECO:0007829" key="9">
    <source>
        <dbReference type="PDB" id="8GZU"/>
    </source>
</evidence>
<evidence type="ECO:0007829" key="6">
    <source>
        <dbReference type="PDB" id="8B6F"/>
    </source>
</evidence>
<comment type="subcellular location">
    <subcellularLocation>
        <location evidence="2">Mitochondrion inner membrane</location>
        <topology evidence="2">Peripheral membrane protein</topology>
        <orientation evidence="2">Matrix side</orientation>
    </subcellularLocation>
</comment>
<dbReference type="GO" id="GO:0006979">
    <property type="term" value="P:response to oxidative stress"/>
    <property type="evidence" value="ECO:0007669"/>
    <property type="project" value="TreeGrafter"/>
</dbReference>
<keyword evidence="2" id="KW-0249">Electron transport</keyword>
<dbReference type="STRING" id="312017.A4VDQ6"/>
<dbReference type="Proteomes" id="UP000009168">
    <property type="component" value="Unassembled WGS sequence"/>
</dbReference>
<evidence type="ECO:0000313" key="3">
    <source>
        <dbReference type="EMBL" id="EDK31662.1"/>
    </source>
</evidence>
<dbReference type="RefSeq" id="XP_001471372.1">
    <property type="nucleotide sequence ID" value="XM_001471322.2"/>
</dbReference>
<proteinExistence type="evidence at protein level"/>
<keyword evidence="2" id="KW-0496">Mitochondrion</keyword>
<dbReference type="EMBL" id="GG662673">
    <property type="protein sequence ID" value="EDK31662.1"/>
    <property type="molecule type" value="Genomic_DNA"/>
</dbReference>
<comment type="similarity">
    <text evidence="1 2">Belongs to the complex I NDUFA12 subunit family.</text>
</comment>
<dbReference type="EMDB" id="EMD-34373"/>
<keyword evidence="2" id="KW-0472">Membrane</keyword>
<sequence>MGLWSWTINQMLTPKFWVHLRREGFIKTWTRGHKASRHAHYVGGNRTDGYTKQVGEDEFGNRYYEDFDVDHKNQRRWVEFSDYFMQMWSNGDKVPVGWHGWLSHQYDDFPTRTGNSAFVKHHYLKQHTANLSNTPLNHVPQGAPQNLNRMRFITAQRDRSRAPWQSPKGEGVFQGKKLIVASNSPFIDDMSIRD</sequence>
<protein>
    <recommendedName>
        <fullName evidence="2">NADH dehydrogenase [ubiquinone] 1 alpha subcomplex subunit 12</fullName>
    </recommendedName>
</protein>
<dbReference type="PDB" id="8GZU">
    <property type="method" value="EM"/>
    <property type="resolution" value="4.18 A"/>
    <property type="chains" value="AL/al=1-194"/>
</dbReference>
<dbReference type="Pfam" id="PF05071">
    <property type="entry name" value="NDUFA12"/>
    <property type="match status" value="1"/>
</dbReference>
<organism evidence="3 4">
    <name type="scientific">Tetrahymena thermophila (strain SB210)</name>
    <dbReference type="NCBI Taxonomy" id="312017"/>
    <lineage>
        <taxon>Eukaryota</taxon>
        <taxon>Sar</taxon>
        <taxon>Alveolata</taxon>
        <taxon>Ciliophora</taxon>
        <taxon>Intramacronucleata</taxon>
        <taxon>Oligohymenophorea</taxon>
        <taxon>Hymenostomatida</taxon>
        <taxon>Tetrahymenina</taxon>
        <taxon>Tetrahymenidae</taxon>
        <taxon>Tetrahymena</taxon>
    </lineage>
</organism>
<evidence type="ECO:0000256" key="2">
    <source>
        <dbReference type="RuleBase" id="RU363103"/>
    </source>
</evidence>
<dbReference type="PANTHER" id="PTHR12910">
    <property type="entry name" value="NADH-UBIQUINONE OXIDOREDUCTASE SUBUNIT B17.2"/>
    <property type="match status" value="1"/>
</dbReference>
<evidence type="ECO:0000256" key="1">
    <source>
        <dbReference type="ARBA" id="ARBA00007355"/>
    </source>
</evidence>
<keyword evidence="2" id="KW-0679">Respiratory chain</keyword>
<evidence type="ECO:0000313" key="4">
    <source>
        <dbReference type="Proteomes" id="UP000009168"/>
    </source>
</evidence>
<keyword evidence="2" id="KW-0813">Transport</keyword>
<dbReference type="KEGG" id="tet:TTHERM_00194499"/>
<dbReference type="eggNOG" id="ENOG502SGXQ">
    <property type="taxonomic scope" value="Eukaryota"/>
</dbReference>
<dbReference type="AlphaFoldDB" id="A4VDQ6"/>
<accession>A4VDQ6</accession>